<gene>
    <name evidence="1" type="ORF">HPE56_09265</name>
</gene>
<comment type="caution">
    <text evidence="1">The sequence shown here is derived from an EMBL/GenBank/DDBJ whole genome shotgun (WGS) entry which is preliminary data.</text>
</comment>
<proteinExistence type="predicted"/>
<keyword evidence="2" id="KW-1185">Reference proteome</keyword>
<protein>
    <submittedName>
        <fullName evidence="1">Uncharacterized protein</fullName>
    </submittedName>
</protein>
<dbReference type="RefSeq" id="WP_188243497.1">
    <property type="nucleotide sequence ID" value="NZ_JABTCF010000005.1"/>
</dbReference>
<dbReference type="Proteomes" id="UP001166021">
    <property type="component" value="Unassembled WGS sequence"/>
</dbReference>
<reference evidence="1" key="1">
    <citation type="submission" date="2020-05" db="EMBL/GenBank/DDBJ databases">
        <title>The draft genome sequence of Maribacter sp. ANRC-HE7.</title>
        <authorList>
            <person name="Mu L."/>
        </authorList>
    </citation>
    <scope>NUCLEOTIDE SEQUENCE</scope>
    <source>
        <strain evidence="1">ANRC-HE7</strain>
    </source>
</reference>
<accession>A0ABR7V0F3</accession>
<dbReference type="EMBL" id="JABTCF010000005">
    <property type="protein sequence ID" value="MBD0777982.1"/>
    <property type="molecule type" value="Genomic_DNA"/>
</dbReference>
<evidence type="ECO:0000313" key="2">
    <source>
        <dbReference type="Proteomes" id="UP001166021"/>
    </source>
</evidence>
<name>A0ABR7V0F3_9FLAO</name>
<sequence>MLSSFLFLIFMLGLVQGVTIKYASDTAMVLELDHQDHQDDSEADVDELDFNNLPNGQILLLKDFSNENRGIIATNLNLNIQIIRISQPTPPPEYIG</sequence>
<evidence type="ECO:0000313" key="1">
    <source>
        <dbReference type="EMBL" id="MBD0777982.1"/>
    </source>
</evidence>
<organism evidence="1 2">
    <name type="scientific">Maribacter aquimaris</name>
    <dbReference type="NCBI Taxonomy" id="2737171"/>
    <lineage>
        <taxon>Bacteria</taxon>
        <taxon>Pseudomonadati</taxon>
        <taxon>Bacteroidota</taxon>
        <taxon>Flavobacteriia</taxon>
        <taxon>Flavobacteriales</taxon>
        <taxon>Flavobacteriaceae</taxon>
        <taxon>Maribacter</taxon>
    </lineage>
</organism>